<dbReference type="Pfam" id="PF12833">
    <property type="entry name" value="HTH_18"/>
    <property type="match status" value="1"/>
</dbReference>
<dbReference type="SUPFAM" id="SSF46689">
    <property type="entry name" value="Homeodomain-like"/>
    <property type="match status" value="1"/>
</dbReference>
<feature type="region of interest" description="Disordered" evidence="4">
    <location>
        <begin position="1"/>
        <end position="24"/>
    </location>
</feature>
<dbReference type="Pfam" id="PF14525">
    <property type="entry name" value="AraC_binding_2"/>
    <property type="match status" value="1"/>
</dbReference>
<accession>A0AA91F5H4</accession>
<dbReference type="PANTHER" id="PTHR46796:SF6">
    <property type="entry name" value="ARAC SUBFAMILY"/>
    <property type="match status" value="1"/>
</dbReference>
<dbReference type="SMART" id="SM00342">
    <property type="entry name" value="HTH_ARAC"/>
    <property type="match status" value="1"/>
</dbReference>
<sequence length="355" mass="38761">MAAGGNGQDVVPGRAPVGRGVPRSVLDTAGLAPRDAVALWRENMGFFYDVRLRNGGDDRFHVHAEAFHFGEIALSSYRCVAQTFDRSRARIGRDGLDQITVQVCLRGSHGRRDGGPDEKACPGDLIVSDLAQAQSTGTSGIDSLNLTMPRRLLAPLLKAPDEHNLRVIPGNAPLTALLRGHLLGLYAAAPAMSGQDAEAVTRPTLDLAAAAINSAVAEENAASVQLALAGEIRRHIDRHVGSRDLTAATIAALFGISTRKLYYLFEPYGGLSRYIQEERLRRCRAELVDPARRHEAIGEIADRHGFGHRKSFVRAFRRCFDMTPREMRALAAQGRGLPAGHGADRTLWRWIRDLR</sequence>
<dbReference type="PROSITE" id="PS01124">
    <property type="entry name" value="HTH_ARAC_FAMILY_2"/>
    <property type="match status" value="1"/>
</dbReference>
<dbReference type="Proteomes" id="UP000093737">
    <property type="component" value="Unassembled WGS sequence"/>
</dbReference>
<dbReference type="AlphaFoldDB" id="A0AA91F5H4"/>
<dbReference type="GO" id="GO:0003700">
    <property type="term" value="F:DNA-binding transcription factor activity"/>
    <property type="evidence" value="ECO:0007669"/>
    <property type="project" value="InterPro"/>
</dbReference>
<feature type="domain" description="HTH araC/xylS-type" evidence="5">
    <location>
        <begin position="230"/>
        <end position="330"/>
    </location>
</feature>
<dbReference type="RefSeq" id="WP_065005310.1">
    <property type="nucleotide sequence ID" value="NZ_LYTK01000010.1"/>
</dbReference>
<evidence type="ECO:0000256" key="1">
    <source>
        <dbReference type="ARBA" id="ARBA00023015"/>
    </source>
</evidence>
<dbReference type="InterPro" id="IPR009057">
    <property type="entry name" value="Homeodomain-like_sf"/>
</dbReference>
<reference evidence="6 7" key="1">
    <citation type="submission" date="2016-05" db="EMBL/GenBank/DDBJ databases">
        <authorList>
            <person name="Ramsay J.P."/>
        </authorList>
    </citation>
    <scope>NUCLEOTIDE SEQUENCE [LARGE SCALE GENOMIC DNA]</scope>
    <source>
        <strain evidence="6 7">NZP2042</strain>
    </source>
</reference>
<comment type="caution">
    <text evidence="6">The sequence shown here is derived from an EMBL/GenBank/DDBJ whole genome shotgun (WGS) entry which is preliminary data.</text>
</comment>
<dbReference type="PANTHER" id="PTHR46796">
    <property type="entry name" value="HTH-TYPE TRANSCRIPTIONAL ACTIVATOR RHAS-RELATED"/>
    <property type="match status" value="1"/>
</dbReference>
<evidence type="ECO:0000256" key="3">
    <source>
        <dbReference type="ARBA" id="ARBA00023163"/>
    </source>
</evidence>
<evidence type="ECO:0000313" key="6">
    <source>
        <dbReference type="EMBL" id="OBQ66801.1"/>
    </source>
</evidence>
<proteinExistence type="predicted"/>
<dbReference type="Gene3D" id="1.10.10.60">
    <property type="entry name" value="Homeodomain-like"/>
    <property type="match status" value="1"/>
</dbReference>
<dbReference type="InterPro" id="IPR018060">
    <property type="entry name" value="HTH_AraC"/>
</dbReference>
<dbReference type="EMBL" id="LYTK01000010">
    <property type="protein sequence ID" value="OBQ66801.1"/>
    <property type="molecule type" value="Genomic_DNA"/>
</dbReference>
<feature type="compositionally biased region" description="Low complexity" evidence="4">
    <location>
        <begin position="10"/>
        <end position="24"/>
    </location>
</feature>
<gene>
    <name evidence="6" type="ORF">A8145_30855</name>
</gene>
<dbReference type="InterPro" id="IPR050204">
    <property type="entry name" value="AraC_XylS_family_regulators"/>
</dbReference>
<evidence type="ECO:0000259" key="5">
    <source>
        <dbReference type="PROSITE" id="PS01124"/>
    </source>
</evidence>
<name>A0AA91F5H4_RHILI</name>
<keyword evidence="1" id="KW-0805">Transcription regulation</keyword>
<dbReference type="GO" id="GO:0043565">
    <property type="term" value="F:sequence-specific DNA binding"/>
    <property type="evidence" value="ECO:0007669"/>
    <property type="project" value="InterPro"/>
</dbReference>
<organism evidence="6 7">
    <name type="scientific">Rhizobium loti</name>
    <name type="common">Mesorhizobium loti</name>
    <dbReference type="NCBI Taxonomy" id="381"/>
    <lineage>
        <taxon>Bacteria</taxon>
        <taxon>Pseudomonadati</taxon>
        <taxon>Pseudomonadota</taxon>
        <taxon>Alphaproteobacteria</taxon>
        <taxon>Hyphomicrobiales</taxon>
        <taxon>Phyllobacteriaceae</taxon>
        <taxon>Mesorhizobium</taxon>
    </lineage>
</organism>
<evidence type="ECO:0000256" key="2">
    <source>
        <dbReference type="ARBA" id="ARBA00023125"/>
    </source>
</evidence>
<keyword evidence="3" id="KW-0804">Transcription</keyword>
<dbReference type="InterPro" id="IPR035418">
    <property type="entry name" value="AraC-bd_2"/>
</dbReference>
<keyword evidence="2" id="KW-0238">DNA-binding</keyword>
<evidence type="ECO:0000313" key="7">
    <source>
        <dbReference type="Proteomes" id="UP000093737"/>
    </source>
</evidence>
<evidence type="ECO:0000256" key="4">
    <source>
        <dbReference type="SAM" id="MobiDB-lite"/>
    </source>
</evidence>
<protein>
    <recommendedName>
        <fullName evidence="5">HTH araC/xylS-type domain-containing protein</fullName>
    </recommendedName>
</protein>